<evidence type="ECO:0000313" key="1">
    <source>
        <dbReference type="EMBL" id="KHN35414.1"/>
    </source>
</evidence>
<organism evidence="1">
    <name type="scientific">Glycine soja</name>
    <name type="common">Wild soybean</name>
    <dbReference type="NCBI Taxonomy" id="3848"/>
    <lineage>
        <taxon>Eukaryota</taxon>
        <taxon>Viridiplantae</taxon>
        <taxon>Streptophyta</taxon>
        <taxon>Embryophyta</taxon>
        <taxon>Tracheophyta</taxon>
        <taxon>Spermatophyta</taxon>
        <taxon>Magnoliopsida</taxon>
        <taxon>eudicotyledons</taxon>
        <taxon>Gunneridae</taxon>
        <taxon>Pentapetalae</taxon>
        <taxon>rosids</taxon>
        <taxon>fabids</taxon>
        <taxon>Fabales</taxon>
        <taxon>Fabaceae</taxon>
        <taxon>Papilionoideae</taxon>
        <taxon>50 kb inversion clade</taxon>
        <taxon>NPAAA clade</taxon>
        <taxon>indigoferoid/millettioid clade</taxon>
        <taxon>Phaseoleae</taxon>
        <taxon>Glycine</taxon>
        <taxon>Glycine subgen. Soja</taxon>
    </lineage>
</organism>
<accession>A0A0B2RT41</accession>
<reference evidence="1" key="1">
    <citation type="submission" date="2014-07" db="EMBL/GenBank/DDBJ databases">
        <title>Identification of a novel salt tolerance gene in wild soybean by whole-genome sequencing.</title>
        <authorList>
            <person name="Lam H.-M."/>
            <person name="Qi X."/>
            <person name="Li M.-W."/>
            <person name="Liu X."/>
            <person name="Xie M."/>
            <person name="Ni M."/>
            <person name="Xu X."/>
        </authorList>
    </citation>
    <scope>NUCLEOTIDE SEQUENCE [LARGE SCALE GENOMIC DNA]</scope>
    <source>
        <tissue evidence="1">Root</tissue>
    </source>
</reference>
<gene>
    <name evidence="1" type="ORF">glysoja_047220</name>
</gene>
<dbReference type="PANTHER" id="PTHR33018">
    <property type="entry name" value="OS10G0338966 PROTEIN-RELATED"/>
    <property type="match status" value="1"/>
</dbReference>
<name>A0A0B2RT41_GLYSO</name>
<dbReference type="Proteomes" id="UP000053555">
    <property type="component" value="Unassembled WGS sequence"/>
</dbReference>
<dbReference type="AlphaFoldDB" id="A0A0B2RT41"/>
<sequence>MIEEDIQVLVARVSTNGSCAEQRGGYTSIIANPSGEEHVTNVRPIMGLHVEHDHSTLVALGKKYKRAPTIHNVLYADDVVRVSVEKVYNEVQYVMQTLHTFIALLRHLVKLVSHEIRLKKHDEPIHRLTIVSGTDPLLDLIQNMSDLYEKPLEMLWNGTQFGIPDLWMIFMKESSSRLGCGQLYGFLKPQSIHNAKDRCDEAQNYIETWVKESQREVYLGPYLNHPNEMIASKRLLDRANFKDYQGYYRGYSAHTYFQRLTKSTIVAQCF</sequence>
<proteinExistence type="predicted"/>
<dbReference type="PANTHER" id="PTHR33018:SF34">
    <property type="entry name" value="OS02G0472350 PROTEIN"/>
    <property type="match status" value="1"/>
</dbReference>
<protein>
    <submittedName>
        <fullName evidence="1">Uncharacterized protein</fullName>
    </submittedName>
</protein>
<dbReference type="EMBL" id="KN648381">
    <property type="protein sequence ID" value="KHN35414.1"/>
    <property type="molecule type" value="Genomic_DNA"/>
</dbReference>